<name>A0ABX0XET8_9BACT</name>
<gene>
    <name evidence="6" type="ORF">GGR27_003351</name>
</gene>
<dbReference type="PROSITE" id="PS00759">
    <property type="entry name" value="ARGE_DAPE_CPG2_2"/>
    <property type="match status" value="1"/>
</dbReference>
<evidence type="ECO:0000259" key="5">
    <source>
        <dbReference type="Pfam" id="PF07687"/>
    </source>
</evidence>
<dbReference type="InterPro" id="IPR001261">
    <property type="entry name" value="ArgE/DapE_CS"/>
</dbReference>
<keyword evidence="1" id="KW-0645">Protease</keyword>
<evidence type="ECO:0000256" key="2">
    <source>
        <dbReference type="ARBA" id="ARBA00022723"/>
    </source>
</evidence>
<evidence type="ECO:0000256" key="1">
    <source>
        <dbReference type="ARBA" id="ARBA00022670"/>
    </source>
</evidence>
<dbReference type="Gene3D" id="3.40.630.10">
    <property type="entry name" value="Zn peptidases"/>
    <property type="match status" value="1"/>
</dbReference>
<evidence type="ECO:0000313" key="6">
    <source>
        <dbReference type="EMBL" id="NJC27833.1"/>
    </source>
</evidence>
<keyword evidence="2" id="KW-0479">Metal-binding</keyword>
<dbReference type="SUPFAM" id="SSF53187">
    <property type="entry name" value="Zn-dependent exopeptidases"/>
    <property type="match status" value="1"/>
</dbReference>
<feature type="signal peptide" evidence="4">
    <location>
        <begin position="1"/>
        <end position="22"/>
    </location>
</feature>
<dbReference type="InterPro" id="IPR051458">
    <property type="entry name" value="Cyt/Met_Dipeptidase"/>
</dbReference>
<protein>
    <submittedName>
        <fullName evidence="6">Acetylornithine deacetylase/succinyl-diaminopimelate desuccinylase-like protein</fullName>
    </submittedName>
</protein>
<dbReference type="Proteomes" id="UP000770785">
    <property type="component" value="Unassembled WGS sequence"/>
</dbReference>
<proteinExistence type="predicted"/>
<evidence type="ECO:0000256" key="4">
    <source>
        <dbReference type="SAM" id="SignalP"/>
    </source>
</evidence>
<reference evidence="6 7" key="1">
    <citation type="submission" date="2020-03" db="EMBL/GenBank/DDBJ databases">
        <title>Genomic Encyclopedia of Type Strains, Phase IV (KMG-IV): sequencing the most valuable type-strain genomes for metagenomic binning, comparative biology and taxonomic classification.</title>
        <authorList>
            <person name="Goeker M."/>
        </authorList>
    </citation>
    <scope>NUCLEOTIDE SEQUENCE [LARGE SCALE GENOMIC DNA]</scope>
    <source>
        <strain evidence="6 7">DSM 105096</strain>
    </source>
</reference>
<dbReference type="EMBL" id="JAATJH010000006">
    <property type="protein sequence ID" value="NJC27833.1"/>
    <property type="molecule type" value="Genomic_DNA"/>
</dbReference>
<keyword evidence="7" id="KW-1185">Reference proteome</keyword>
<comment type="caution">
    <text evidence="6">The sequence shown here is derived from an EMBL/GenBank/DDBJ whole genome shotgun (WGS) entry which is preliminary data.</text>
</comment>
<feature type="domain" description="Peptidase M20 dimerisation" evidence="5">
    <location>
        <begin position="241"/>
        <end position="393"/>
    </location>
</feature>
<dbReference type="InterPro" id="IPR011650">
    <property type="entry name" value="Peptidase_M20_dimer"/>
</dbReference>
<dbReference type="Pfam" id="PF01546">
    <property type="entry name" value="Peptidase_M20"/>
    <property type="match status" value="1"/>
</dbReference>
<feature type="chain" id="PRO_5046325118" evidence="4">
    <location>
        <begin position="23"/>
        <end position="518"/>
    </location>
</feature>
<keyword evidence="3" id="KW-0378">Hydrolase</keyword>
<keyword evidence="4" id="KW-0732">Signal</keyword>
<dbReference type="InterPro" id="IPR002933">
    <property type="entry name" value="Peptidase_M20"/>
</dbReference>
<dbReference type="Pfam" id="PF07687">
    <property type="entry name" value="M20_dimer"/>
    <property type="match status" value="1"/>
</dbReference>
<organism evidence="6 7">
    <name type="scientific">Neolewinella antarctica</name>
    <dbReference type="NCBI Taxonomy" id="442734"/>
    <lineage>
        <taxon>Bacteria</taxon>
        <taxon>Pseudomonadati</taxon>
        <taxon>Bacteroidota</taxon>
        <taxon>Saprospiria</taxon>
        <taxon>Saprospirales</taxon>
        <taxon>Lewinellaceae</taxon>
        <taxon>Neolewinella</taxon>
    </lineage>
</organism>
<dbReference type="Gene3D" id="3.30.70.360">
    <property type="match status" value="1"/>
</dbReference>
<dbReference type="PANTHER" id="PTHR43270">
    <property type="entry name" value="BETA-ALA-HIS DIPEPTIDASE"/>
    <property type="match status" value="1"/>
</dbReference>
<evidence type="ECO:0000256" key="3">
    <source>
        <dbReference type="ARBA" id="ARBA00022801"/>
    </source>
</evidence>
<dbReference type="PANTHER" id="PTHR43270:SF8">
    <property type="entry name" value="DI- AND TRIPEPTIDASE DUG2-RELATED"/>
    <property type="match status" value="1"/>
</dbReference>
<sequence>MHRPLALLFLLLAILPCTRVRAQITERATENSLRERTLQSLEAYQDFLSMPNDARREGELEPNLRWLEAAFGKRGFTGQRLENEGIDLLLFTYAAAAPDAQTVLFYGHVDGQPVDRSKWVLSLPFEPVYGRMTTTPEGNVEYQKVDTLPADPETSDVRLFARAASDAKAPLMLFLVAWDEMIAAGKRPDYIVKFIVDPMEETSSPDLPGAVTTHRAALAADHLIILDGPVHTTNKPTLVGGARGIAGVRLTVYGPKLPQHSGHYGNYAPNPGLRLAQLLAGMKDEDGRVTIPGFYDGIELDDATRELLAAVPDDLPAIHQQIGFSTPDAVGGNLQEALQYPSLNIKGFRSGYVGQAARTIIPATAVVNMDIRLVKESDGDRLLGLVRDYVETEGYFIIPEGREPTDEERAAHPKLASFSGKTSYGAFRTDLNGPTGAWLQRALTSTFGEEPILLRTMGGSVPIAPFVNILDVPAVVLPLVNPDNNQHSPNENILLRNYFRGAETLYGVLVEELGGRED</sequence>
<accession>A0ABX0XET8</accession>
<dbReference type="RefSeq" id="WP_168039302.1">
    <property type="nucleotide sequence ID" value="NZ_JAATJH010000006.1"/>
</dbReference>
<evidence type="ECO:0000313" key="7">
    <source>
        <dbReference type="Proteomes" id="UP000770785"/>
    </source>
</evidence>